<organism evidence="1 2">
    <name type="scientific">Klebsiella phage KP8</name>
    <dbReference type="NCBI Taxonomy" id="2099850"/>
    <lineage>
        <taxon>Viruses</taxon>
        <taxon>Duplodnaviria</taxon>
        <taxon>Heunggongvirae</taxon>
        <taxon>Uroviricota</taxon>
        <taxon>Caudoviricetes</taxon>
        <taxon>Schitoviridae</taxon>
        <taxon>Enquatrovirinae</taxon>
        <taxon>Kaypoctavirus</taxon>
        <taxon>Kaypoctavirus KP8</taxon>
    </lineage>
</organism>
<dbReference type="RefSeq" id="YP_009837531.1">
    <property type="nucleotide sequence ID" value="NC_048700.1"/>
</dbReference>
<sequence length="110" mass="12754">MKVNCALPNYIDDIDLEDYFLKSLNHLILVRNQEEKELLLGELFIKNIPHGHLRIIILRDDEVYHYTRGTRRPYYLAHNEVKVAVLDNGDKFISWASSSPIYNVVGAQLG</sequence>
<evidence type="ECO:0000313" key="1">
    <source>
        <dbReference type="EMBL" id="AVJ48999.1"/>
    </source>
</evidence>
<dbReference type="GeneID" id="55607721"/>
<proteinExistence type="predicted"/>
<keyword evidence="2" id="KW-1185">Reference proteome</keyword>
<name>A0A2P1CCN4_9CAUD</name>
<dbReference type="KEGG" id="vg:55607721"/>
<accession>A0A2P1CCN4</accession>
<reference evidence="2" key="1">
    <citation type="submission" date="2018-02" db="EMBL/GenBank/DDBJ databases">
        <title>Complete genome of Klebsiella pneumoniae Podoviridae bacteriophage KP8.</title>
        <authorList>
            <person name="Bokovaya O."/>
            <person name="Tikunov A."/>
            <person name="Morozova V."/>
        </authorList>
    </citation>
    <scope>NUCLEOTIDE SEQUENCE [LARGE SCALE GENOMIC DNA]</scope>
</reference>
<evidence type="ECO:0000313" key="2">
    <source>
        <dbReference type="Proteomes" id="UP000241488"/>
    </source>
</evidence>
<protein>
    <submittedName>
        <fullName evidence="1">Uncharacterized protein</fullName>
    </submittedName>
</protein>
<dbReference type="Proteomes" id="UP000241488">
    <property type="component" value="Segment"/>
</dbReference>
<dbReference type="EMBL" id="MG922974">
    <property type="protein sequence ID" value="AVJ48999.1"/>
    <property type="molecule type" value="Genomic_DNA"/>
</dbReference>